<dbReference type="SUPFAM" id="SSF48208">
    <property type="entry name" value="Six-hairpin glycosidases"/>
    <property type="match status" value="1"/>
</dbReference>
<dbReference type="Proteomes" id="UP000597338">
    <property type="component" value="Unassembled WGS sequence"/>
</dbReference>
<dbReference type="Gene3D" id="1.50.10.20">
    <property type="match status" value="1"/>
</dbReference>
<dbReference type="EMBL" id="BMIK01000003">
    <property type="protein sequence ID" value="GGC22443.1"/>
    <property type="molecule type" value="Genomic_DNA"/>
</dbReference>
<dbReference type="PIRSF" id="PIRSF021505">
    <property type="entry name" value="O_gly_hdrol"/>
    <property type="match status" value="1"/>
</dbReference>
<keyword evidence="2" id="KW-1185">Reference proteome</keyword>
<dbReference type="InterPro" id="IPR008928">
    <property type="entry name" value="6-hairpin_glycosidase_sf"/>
</dbReference>
<dbReference type="InterPro" id="IPR014512">
    <property type="entry name" value="O_gly_hydro"/>
</dbReference>
<dbReference type="RefSeq" id="WP_188748745.1">
    <property type="nucleotide sequence ID" value="NZ_BMIK01000003.1"/>
</dbReference>
<dbReference type="PANTHER" id="PTHR47791:SF4">
    <property type="entry name" value="(PUTATIVE SECRETED PROTEIN)-RELATED"/>
    <property type="match status" value="1"/>
</dbReference>
<comment type="caution">
    <text evidence="1">The sequence shown here is derived from an EMBL/GenBank/DDBJ whole genome shotgun (WGS) entry which is preliminary data.</text>
</comment>
<dbReference type="InterPro" id="IPR005198">
    <property type="entry name" value="Glyco_hydro_76"/>
</dbReference>
<accession>A0ABQ1LE88</accession>
<evidence type="ECO:0000313" key="1">
    <source>
        <dbReference type="EMBL" id="GGC22443.1"/>
    </source>
</evidence>
<name>A0ABQ1LE88_9SPHI</name>
<dbReference type="Pfam" id="PF03663">
    <property type="entry name" value="Glyco_hydro_76"/>
    <property type="match status" value="1"/>
</dbReference>
<evidence type="ECO:0000313" key="2">
    <source>
        <dbReference type="Proteomes" id="UP000597338"/>
    </source>
</evidence>
<dbReference type="InterPro" id="IPR053169">
    <property type="entry name" value="MUG_Protein"/>
</dbReference>
<sequence length="402" mass="46213">MRIRSIVYSACLIGNLAVFQPAQGLCQEYASADRVQLHRAQTVLDTIYAKYAADHTFLLRENYPYDRTYRADYLASDPNSTTNAYAYLWPFSGTLSAANVLFERTGDTAYLRLIDSRILPGLQAYYDDSRQPAAYASYIRSEGLSDRFYDDNIWLGIDFAELYLQGRRHEYLTKAEEIWAFVTSGQDALLGGGVYWCEQKKESKNACSNAPAAVFALRLFEATGDSLYFHQGREWYAWTKKWLQDPEDGLYWDNVSLEEKVDKHKYPYNSGQMLQAAALLYRLTEDRSYLVDAQRIAESGYGFFFEDVTGRDGKSRKLLKRSNNWFIAVMLRGYVELFGIDGNRSYLEAFRESLDYAWEHARSQEGLFGQEWKGAGQKSKPLKWLLDQAAMAEMYARIAGVF</sequence>
<gene>
    <name evidence="1" type="ORF">GCM10011386_12950</name>
</gene>
<dbReference type="PANTHER" id="PTHR47791">
    <property type="entry name" value="MEIOTICALLY UP-REGULATED GENE 191 PROTEIN"/>
    <property type="match status" value="1"/>
</dbReference>
<organism evidence="1 2">
    <name type="scientific">Parapedobacter defluvii</name>
    <dbReference type="NCBI Taxonomy" id="2045106"/>
    <lineage>
        <taxon>Bacteria</taxon>
        <taxon>Pseudomonadati</taxon>
        <taxon>Bacteroidota</taxon>
        <taxon>Sphingobacteriia</taxon>
        <taxon>Sphingobacteriales</taxon>
        <taxon>Sphingobacteriaceae</taxon>
        <taxon>Parapedobacter</taxon>
    </lineage>
</organism>
<protein>
    <submittedName>
        <fullName evidence="1">Alpha-1,6-mannanase</fullName>
    </submittedName>
</protein>
<reference evidence="2" key="1">
    <citation type="journal article" date="2019" name="Int. J. Syst. Evol. Microbiol.">
        <title>The Global Catalogue of Microorganisms (GCM) 10K type strain sequencing project: providing services to taxonomists for standard genome sequencing and annotation.</title>
        <authorList>
            <consortium name="The Broad Institute Genomics Platform"/>
            <consortium name="The Broad Institute Genome Sequencing Center for Infectious Disease"/>
            <person name="Wu L."/>
            <person name="Ma J."/>
        </authorList>
    </citation>
    <scope>NUCLEOTIDE SEQUENCE [LARGE SCALE GENOMIC DNA]</scope>
    <source>
        <strain evidence="2">CGMCC 1.15342</strain>
    </source>
</reference>
<proteinExistence type="predicted"/>